<keyword evidence="2" id="KW-1017">Isopeptide bond</keyword>
<dbReference type="PANTHER" id="PTHR11932">
    <property type="entry name" value="CULLIN"/>
    <property type="match status" value="1"/>
</dbReference>
<evidence type="ECO:0000256" key="5">
    <source>
        <dbReference type="RuleBase" id="RU003829"/>
    </source>
</evidence>
<organism evidence="8 9">
    <name type="scientific">Trichoderma asperellum</name>
    <name type="common">Filamentous fungus</name>
    <dbReference type="NCBI Taxonomy" id="101201"/>
    <lineage>
        <taxon>Eukaryota</taxon>
        <taxon>Fungi</taxon>
        <taxon>Dikarya</taxon>
        <taxon>Ascomycota</taxon>
        <taxon>Pezizomycotina</taxon>
        <taxon>Sordariomycetes</taxon>
        <taxon>Hypocreomycetidae</taxon>
        <taxon>Hypocreales</taxon>
        <taxon>Hypocreaceae</taxon>
        <taxon>Trichoderma</taxon>
    </lineage>
</organism>
<dbReference type="InterPro" id="IPR001373">
    <property type="entry name" value="Cullin_N"/>
</dbReference>
<dbReference type="InterPro" id="IPR016159">
    <property type="entry name" value="Cullin_repeat-like_dom_sf"/>
</dbReference>
<dbReference type="Pfam" id="PF00888">
    <property type="entry name" value="Cullin"/>
    <property type="match status" value="2"/>
</dbReference>
<dbReference type="EMBL" id="BLZH01000008">
    <property type="protein sequence ID" value="GFP57305.1"/>
    <property type="molecule type" value="Genomic_DNA"/>
</dbReference>
<keyword evidence="3" id="KW-0832">Ubl conjugation</keyword>
<dbReference type="Pfam" id="PF26557">
    <property type="entry name" value="Cullin_AB"/>
    <property type="match status" value="1"/>
</dbReference>
<dbReference type="SUPFAM" id="SSF46785">
    <property type="entry name" value="Winged helix' DNA-binding domain"/>
    <property type="match status" value="1"/>
</dbReference>
<dbReference type="AlphaFoldDB" id="A0A6V8QYV0"/>
<feature type="domain" description="Cullin family profile" evidence="7">
    <location>
        <begin position="382"/>
        <end position="638"/>
    </location>
</feature>
<dbReference type="Gene3D" id="1.10.10.10">
    <property type="entry name" value="Winged helix-like DNA-binding domain superfamily/Winged helix DNA-binding domain"/>
    <property type="match status" value="1"/>
</dbReference>
<dbReference type="InterPro" id="IPR036390">
    <property type="entry name" value="WH_DNA-bd_sf"/>
</dbReference>
<dbReference type="Gene3D" id="3.30.230.130">
    <property type="entry name" value="Cullin, Chain C, Domain 2"/>
    <property type="match status" value="1"/>
</dbReference>
<dbReference type="InterPro" id="IPR016158">
    <property type="entry name" value="Cullin_homology"/>
</dbReference>
<evidence type="ECO:0000256" key="3">
    <source>
        <dbReference type="ARBA" id="ARBA00022843"/>
    </source>
</evidence>
<dbReference type="SUPFAM" id="SSF74788">
    <property type="entry name" value="Cullin repeat-like"/>
    <property type="match status" value="1"/>
</dbReference>
<feature type="compositionally biased region" description="Low complexity" evidence="6">
    <location>
        <begin position="18"/>
        <end position="31"/>
    </location>
</feature>
<dbReference type="GO" id="GO:0006511">
    <property type="term" value="P:ubiquitin-dependent protein catabolic process"/>
    <property type="evidence" value="ECO:0007669"/>
    <property type="project" value="InterPro"/>
</dbReference>
<evidence type="ECO:0000259" key="7">
    <source>
        <dbReference type="PROSITE" id="PS50069"/>
    </source>
</evidence>
<dbReference type="Gene3D" id="1.20.1310.10">
    <property type="entry name" value="Cullin Repeats"/>
    <property type="match status" value="3"/>
</dbReference>
<dbReference type="Proteomes" id="UP000517252">
    <property type="component" value="Unassembled WGS sequence"/>
</dbReference>
<dbReference type="InterPro" id="IPR036317">
    <property type="entry name" value="Cullin_homology_sf"/>
</dbReference>
<dbReference type="FunFam" id="1.10.10.10:FF:000014">
    <property type="entry name" value="Cullin 1"/>
    <property type="match status" value="1"/>
</dbReference>
<reference evidence="8 9" key="1">
    <citation type="submission" date="2020-07" db="EMBL/GenBank/DDBJ databases">
        <title>Trichoderma asperellum IC-1 whole genome shotgun sequence.</title>
        <authorList>
            <person name="Kanamasa S."/>
            <person name="Takahashi H."/>
        </authorList>
    </citation>
    <scope>NUCLEOTIDE SEQUENCE [LARGE SCALE GENOMIC DNA]</scope>
    <source>
        <strain evidence="8 9">IC-1</strain>
    </source>
</reference>
<dbReference type="SMART" id="SM00182">
    <property type="entry name" value="CULLIN"/>
    <property type="match status" value="1"/>
</dbReference>
<dbReference type="InterPro" id="IPR019559">
    <property type="entry name" value="Cullin_neddylation_domain"/>
</dbReference>
<dbReference type="GO" id="GO:0031625">
    <property type="term" value="F:ubiquitin protein ligase binding"/>
    <property type="evidence" value="ECO:0007669"/>
    <property type="project" value="InterPro"/>
</dbReference>
<dbReference type="SUPFAM" id="SSF75632">
    <property type="entry name" value="Cullin homology domain"/>
    <property type="match status" value="1"/>
</dbReference>
<accession>A0A6V8QYV0</accession>
<dbReference type="SMART" id="SM00884">
    <property type="entry name" value="Cullin_Nedd8"/>
    <property type="match status" value="1"/>
</dbReference>
<evidence type="ECO:0000256" key="1">
    <source>
        <dbReference type="ARBA" id="ARBA00006019"/>
    </source>
</evidence>
<dbReference type="InterPro" id="IPR059120">
    <property type="entry name" value="Cullin-like_AB"/>
</dbReference>
<evidence type="ECO:0000313" key="8">
    <source>
        <dbReference type="EMBL" id="GFP57305.1"/>
    </source>
</evidence>
<dbReference type="PROSITE" id="PS50069">
    <property type="entry name" value="CULLIN_2"/>
    <property type="match status" value="1"/>
</dbReference>
<gene>
    <name evidence="8" type="ORF">TASIC1_0008014600</name>
</gene>
<evidence type="ECO:0000313" key="9">
    <source>
        <dbReference type="Proteomes" id="UP000517252"/>
    </source>
</evidence>
<dbReference type="InterPro" id="IPR036388">
    <property type="entry name" value="WH-like_DNA-bd_sf"/>
</dbReference>
<dbReference type="Pfam" id="PF10557">
    <property type="entry name" value="Cullin_Nedd8"/>
    <property type="match status" value="1"/>
</dbReference>
<feature type="region of interest" description="Disordered" evidence="6">
    <location>
        <begin position="1"/>
        <end position="38"/>
    </location>
</feature>
<comment type="similarity">
    <text evidence="1 4 5">Belongs to the cullin family.</text>
</comment>
<evidence type="ECO:0000256" key="4">
    <source>
        <dbReference type="PROSITE-ProRule" id="PRU00330"/>
    </source>
</evidence>
<comment type="caution">
    <text evidence="8">The sequence shown here is derived from an EMBL/GenBank/DDBJ whole genome shotgun (WGS) entry which is preliminary data.</text>
</comment>
<dbReference type="InterPro" id="IPR045093">
    <property type="entry name" value="Cullin"/>
</dbReference>
<evidence type="ECO:0000256" key="6">
    <source>
        <dbReference type="SAM" id="MobiDB-lite"/>
    </source>
</evidence>
<evidence type="ECO:0000256" key="2">
    <source>
        <dbReference type="ARBA" id="ARBA00022499"/>
    </source>
</evidence>
<protein>
    <submittedName>
        <fullName evidence="8">Cullin-4A</fullName>
    </submittedName>
</protein>
<proteinExistence type="inferred from homology"/>
<name>A0A6V8QYV0_TRIAP</name>
<dbReference type="OrthoDB" id="27073at2759"/>
<dbReference type="FunFam" id="1.20.1310.10:FF:000031">
    <property type="entry name" value="Ubiquitin ligase subunit CulD"/>
    <property type="match status" value="1"/>
</dbReference>
<sequence>MQPATVDPASSSRRRPRVSSSSSPTSSPSAAKRPRFSDSLAMASVSARGRMPDIIDPTKRQSAYQPHSGARKLVIKNLRSPVHHEARIQEYYARTERELEGALDAIFNSRTPAIPLERLYRGVEDMCRKGNADTVYRTLKDKVDSHLKNVVLPKIQSAARISNLDVLRKTLAEWKTWNAQTILVRSTFSYLDRTYLLLKSLPSINDMAITRFCRMAFSSQNSESSPNIGAELISAICELINFDRRGDNRKDSELLKDSIMMLYVLGVYTKHFEPVYLQQSEAYFREFGETCSPLSLKEYIEACERLLEREDYRCMAYNLDISDKNRGDEMVIRLLDLRRALDLTIRDAFNKDEDFLWGMREAFGKFMNDRKIADCWSSNTSKIGEMTAKHIDMLLRGGIRALPKELLSDVKDRAAAEKAGHASSADEDAELDRQLDQALELFRFIEGKDAFEAFYKKDLARRLLMGRSASQDAERNMLTKLRGECGSNFTHNLEQMFKDQELAKDEMEAYKEWCEGNPDRTGKVDLQVMILSAAAWPTYPDVRLNLPGEVATRTEQFERHYKNKHTGRVLTWKHSLAHCSVKATFPKGAKELLVSAFQAVVLLLFNDVSADGFLAYEQISAATGLQGGDLDRTLQSLACGKARVLTKHPKGRDVNPTDTFTFNKAFTDPKYRVKINQIQLKETKEENKATHEKIAQDRRFETQAAIVRIMKSRKTMGHAELVAEVINLTKKRGSVEPAAIKKEIESLIEKDYLEREENSYTYLA</sequence>